<dbReference type="OrthoDB" id="9804695at2"/>
<dbReference type="PANTHER" id="PTHR33303:SF2">
    <property type="entry name" value="COA-BINDING DOMAIN-CONTAINING PROTEIN"/>
    <property type="match status" value="1"/>
</dbReference>
<dbReference type="KEGG" id="ssua:FPZ54_18435"/>
<dbReference type="Gene3D" id="3.40.50.720">
    <property type="entry name" value="NAD(P)-binding Rossmann-like Domain"/>
    <property type="match status" value="1"/>
</dbReference>
<evidence type="ECO:0000313" key="3">
    <source>
        <dbReference type="Proteomes" id="UP000318055"/>
    </source>
</evidence>
<name>A0A518RK12_9SPHN</name>
<dbReference type="PANTHER" id="PTHR33303">
    <property type="entry name" value="CYTOPLASMIC PROTEIN-RELATED"/>
    <property type="match status" value="1"/>
</dbReference>
<feature type="domain" description="CoA-binding" evidence="1">
    <location>
        <begin position="13"/>
        <end position="107"/>
    </location>
</feature>
<reference evidence="2 3" key="1">
    <citation type="submission" date="2019-07" db="EMBL/GenBank/DDBJ databases">
        <title>Sphingomonas alkalisoli sp. nov., isolated from rhizosphere soil of Suaedae salsa.</title>
        <authorList>
            <person name="Zhang H."/>
            <person name="Xu L."/>
            <person name="Zhang J.-X."/>
            <person name="Sun J.-Q."/>
        </authorList>
    </citation>
    <scope>NUCLEOTIDE SEQUENCE [LARGE SCALE GENOMIC DNA]</scope>
    <source>
        <strain evidence="2 3">XS-10</strain>
    </source>
</reference>
<organism evidence="2 3">
    <name type="scientific">Sphingomonas suaedae</name>
    <dbReference type="NCBI Taxonomy" id="2599297"/>
    <lineage>
        <taxon>Bacteria</taxon>
        <taxon>Pseudomonadati</taxon>
        <taxon>Pseudomonadota</taxon>
        <taxon>Alphaproteobacteria</taxon>
        <taxon>Sphingomonadales</taxon>
        <taxon>Sphingomonadaceae</taxon>
        <taxon>Sphingomonas</taxon>
    </lineage>
</organism>
<dbReference type="Proteomes" id="UP000318055">
    <property type="component" value="Chromosome"/>
</dbReference>
<dbReference type="InterPro" id="IPR003781">
    <property type="entry name" value="CoA-bd"/>
</dbReference>
<keyword evidence="3" id="KW-1185">Reference proteome</keyword>
<dbReference type="RefSeq" id="WP_145849265.1">
    <property type="nucleotide sequence ID" value="NZ_CP042239.1"/>
</dbReference>
<dbReference type="Pfam" id="PF13380">
    <property type="entry name" value="CoA_binding_2"/>
    <property type="match status" value="1"/>
</dbReference>
<evidence type="ECO:0000313" key="2">
    <source>
        <dbReference type="EMBL" id="QDX27791.1"/>
    </source>
</evidence>
<dbReference type="AlphaFoldDB" id="A0A518RK12"/>
<gene>
    <name evidence="2" type="ORF">FPZ54_18435</name>
</gene>
<evidence type="ECO:0000259" key="1">
    <source>
        <dbReference type="SMART" id="SM00881"/>
    </source>
</evidence>
<dbReference type="SMART" id="SM00881">
    <property type="entry name" value="CoA_binding"/>
    <property type="match status" value="1"/>
</dbReference>
<sequence length="146" mass="15760">MPMTDDAQIKALLENARTIAMVGASDRPDRPSYRVMAMLQEHGYRVIPVNPQITGEHLHGEFVFRDLGQIGDPIDIVDIFRRPMAAGEAVDEAIAVGAKAVWMQLGVINDEAAARAEAAGLTVVMDRCPAIEIPRLGVAKIAQSAD</sequence>
<dbReference type="SUPFAM" id="SSF51735">
    <property type="entry name" value="NAD(P)-binding Rossmann-fold domains"/>
    <property type="match status" value="1"/>
</dbReference>
<accession>A0A518RK12</accession>
<dbReference type="InterPro" id="IPR036291">
    <property type="entry name" value="NAD(P)-bd_dom_sf"/>
</dbReference>
<proteinExistence type="predicted"/>
<dbReference type="EMBL" id="CP042239">
    <property type="protein sequence ID" value="QDX27791.1"/>
    <property type="molecule type" value="Genomic_DNA"/>
</dbReference>
<protein>
    <submittedName>
        <fullName evidence="2">CoA-binding protein</fullName>
    </submittedName>
</protein>